<dbReference type="InterPro" id="IPR012341">
    <property type="entry name" value="6hp_glycosidase-like_sf"/>
</dbReference>
<organism evidence="4 5">
    <name type="scientific">Penicillium malachiteum</name>
    <dbReference type="NCBI Taxonomy" id="1324776"/>
    <lineage>
        <taxon>Eukaryota</taxon>
        <taxon>Fungi</taxon>
        <taxon>Dikarya</taxon>
        <taxon>Ascomycota</taxon>
        <taxon>Pezizomycotina</taxon>
        <taxon>Eurotiomycetes</taxon>
        <taxon>Eurotiomycetidae</taxon>
        <taxon>Eurotiales</taxon>
        <taxon>Aspergillaceae</taxon>
        <taxon>Penicillium</taxon>
    </lineage>
</organism>
<dbReference type="Pfam" id="PF19291">
    <property type="entry name" value="TREH_N"/>
    <property type="match status" value="1"/>
</dbReference>
<protein>
    <submittedName>
        <fullName evidence="4">Six-hairpin glycosidase</fullName>
    </submittedName>
</protein>
<keyword evidence="4" id="KW-0378">Hydrolase</keyword>
<reference evidence="4" key="1">
    <citation type="journal article" date="2023" name="IMA Fungus">
        <title>Comparative genomic study of the Penicillium genus elucidates a diverse pangenome and 15 lateral gene transfer events.</title>
        <authorList>
            <person name="Petersen C."/>
            <person name="Sorensen T."/>
            <person name="Nielsen M.R."/>
            <person name="Sondergaard T.E."/>
            <person name="Sorensen J.L."/>
            <person name="Fitzpatrick D.A."/>
            <person name="Frisvad J.C."/>
            <person name="Nielsen K.L."/>
        </authorList>
    </citation>
    <scope>NUCLEOTIDE SEQUENCE</scope>
    <source>
        <strain evidence="4">IBT 17514</strain>
    </source>
</reference>
<accession>A0AAD6MQH4</accession>
<feature type="compositionally biased region" description="Polar residues" evidence="1">
    <location>
        <begin position="738"/>
        <end position="758"/>
    </location>
</feature>
<dbReference type="Proteomes" id="UP001215712">
    <property type="component" value="Unassembled WGS sequence"/>
</dbReference>
<reference evidence="4" key="2">
    <citation type="submission" date="2023-01" db="EMBL/GenBank/DDBJ databases">
        <authorList>
            <person name="Petersen C."/>
        </authorList>
    </citation>
    <scope>NUCLEOTIDE SEQUENCE</scope>
    <source>
        <strain evidence="4">IBT 17514</strain>
    </source>
</reference>
<feature type="region of interest" description="Disordered" evidence="1">
    <location>
        <begin position="686"/>
        <end position="722"/>
    </location>
</feature>
<feature type="domain" description="GH15-like" evidence="2">
    <location>
        <begin position="279"/>
        <end position="669"/>
    </location>
</feature>
<feature type="compositionally biased region" description="Polar residues" evidence="1">
    <location>
        <begin position="1127"/>
        <end position="1138"/>
    </location>
</feature>
<dbReference type="SUPFAM" id="SSF48208">
    <property type="entry name" value="Six-hairpin glycosidases"/>
    <property type="match status" value="1"/>
</dbReference>
<feature type="region of interest" description="Disordered" evidence="1">
    <location>
        <begin position="738"/>
        <end position="761"/>
    </location>
</feature>
<evidence type="ECO:0000313" key="5">
    <source>
        <dbReference type="Proteomes" id="UP001215712"/>
    </source>
</evidence>
<feature type="compositionally biased region" description="Low complexity" evidence="1">
    <location>
        <begin position="1100"/>
        <end position="1110"/>
    </location>
</feature>
<comment type="caution">
    <text evidence="4">The sequence shown here is derived from an EMBL/GenBank/DDBJ whole genome shotgun (WGS) entry which is preliminary data.</text>
</comment>
<keyword evidence="4" id="KW-0326">Glycosidase</keyword>
<feature type="compositionally biased region" description="Polar residues" evidence="1">
    <location>
        <begin position="1152"/>
        <end position="1170"/>
    </location>
</feature>
<dbReference type="EMBL" id="JAQJAN010000021">
    <property type="protein sequence ID" value="KAJ5703654.1"/>
    <property type="molecule type" value="Genomic_DNA"/>
</dbReference>
<gene>
    <name evidence="4" type="ORF">N7493_011579</name>
</gene>
<dbReference type="InterPro" id="IPR045582">
    <property type="entry name" value="Trehalase-like_N"/>
</dbReference>
<dbReference type="GO" id="GO:0004553">
    <property type="term" value="F:hydrolase activity, hydrolyzing O-glycosyl compounds"/>
    <property type="evidence" value="ECO:0007669"/>
    <property type="project" value="TreeGrafter"/>
</dbReference>
<dbReference type="PANTHER" id="PTHR31616:SF0">
    <property type="entry name" value="GLUCAN 1,4-ALPHA-GLUCOSIDASE"/>
    <property type="match status" value="1"/>
</dbReference>
<proteinExistence type="predicted"/>
<dbReference type="Gene3D" id="1.50.10.10">
    <property type="match status" value="1"/>
</dbReference>
<dbReference type="GO" id="GO:0005975">
    <property type="term" value="P:carbohydrate metabolic process"/>
    <property type="evidence" value="ECO:0007669"/>
    <property type="project" value="InterPro"/>
</dbReference>
<sequence>MTDNQYNAIEDYGLIGDMHTCALVSKAGSLDYMCWPVFDSPTVFCRLLDDKKGGFWSIVPYKTVVDAHSKQRYLPYSNLLETRWTNEDGVVTMLDYFPVNPKRSAQAGRLLSGYCPCNDPGANRFKSGLQHSGVIRKLECSRGSMELQIEMFPAFNYARDSHNTRAKLEDDMCKYRLQTIHFESPTERLELDIFADSREPDKLGYPKAKFKLEERPGLKGRGLVAWIRLSEGQTLHFILHSPEKALPSSATIAAYLSKMEEETSDYWTDWTRKCAFRGHYRETVERSLLILKLLTYKPTGAIVAAPTFSLPENVGGSRNWDYRYSWVRDTAFTLYVFLKMGYSREAEAYVDFIFDRIFPHAAQDIEPGSDRPFLPLMFTIRGEYDIPEVELEHLDGYKGSKPVRIGNAAVFHTQLDIYGELLDSIYLYNKHGNPITYDQWSSIRRMVNYVMGVRDKKDMSIWESRGQIQNFIYSKVMLWVALDRGIRLAEKRSSLPCPDRFKWIQVRDELYDEIMTRGFNTERQHFCQSYESPEVLDASILIAPLVFFVAPNDPRFINTLKRILQSPEKEGLSSAKMVFRYDHLKANDGVGGGEGAFIMVTFWLVEAMARAAKYDVPIPNIWKLALSHFDNILSYSNHLGMFSEEVAISGEQMGNTPQAFSHLACISAALNLEKLGREYSPSLMAETSSDWADRPGSDAVLSSDEEDFVSSQSTASAEPETVVKQQLSSSFGRLTLEVNSSESSERSITQTRTSTPGTAASILSGLSSESIKRPLRLLELPLDVLKDIIKEVTHTNDLTSLALTCSTMHALTIPHMYSRFDIVWPESLNPSSEDYSGVDALSYGLSTLVMGEDVFHHAPSMNYREPRKGCEHCGCHDNSHHATPLGTSLNRRGNHYAQYTRTFSIGNGPLSWVQEYSVNREVGKMLGTLVALAVARMVNLEAFIWDMPTGVVREIWLALASLAERPDDQCRLERIWVRWHDNSDNILRIPTSALTSGSRLLQKYKHVEHPSLSVLPPLRSIAVLDIDEPAYVEELAVLIERSRHRLVELRIGIARKAQTAAWLACAKDPETLADGSSPWPRIGGVLSILSKREPQSQRNDSLSLSSASDLMQAEESPGKSVKVGDSITRQGSKSSIDSAQEPLKEGGLAKTPPQTTPSVPSFKASSSFYNSQTNPNKLNLEVLELERVPLSIADLLPSIEWTRLTTLTLMGCDEHENLWRALRRKYAPPQLPQKRAQKGERRRSSLSVQDYSLKIKHLRTNNVTPYLMLFIKDALAPNTLESVYLHETSDSDSNVNIEAIYRHIIRKHRLSLRKILVDASDRIPTADTLNTRWHKWMFNHEMVSFVTSGRMPQLKELGMALHYRDWHYFLQRLPKMPQLRALYLPHVSHYVHRDWKELALQVLDIVSIRPDLKISYIGLHTKCYQILERSGSANDPDADESQSTNSPSHPGDDGLSAFDDEPMDTTDDEHDSPEVVQDPLFSYSEDSDDTDSGLDEKDGPQVHFRLLEILFYDDKISIFKARHGVI</sequence>
<feature type="domain" description="Trehalase-like N-terminal" evidence="3">
    <location>
        <begin position="5"/>
        <end position="115"/>
    </location>
</feature>
<feature type="region of interest" description="Disordered" evidence="1">
    <location>
        <begin position="1090"/>
        <end position="1170"/>
    </location>
</feature>
<evidence type="ECO:0000313" key="4">
    <source>
        <dbReference type="EMBL" id="KAJ5703654.1"/>
    </source>
</evidence>
<dbReference type="Pfam" id="PF00723">
    <property type="entry name" value="Glyco_hydro_15"/>
    <property type="match status" value="1"/>
</dbReference>
<dbReference type="InterPro" id="IPR008928">
    <property type="entry name" value="6-hairpin_glycosidase_sf"/>
</dbReference>
<evidence type="ECO:0000259" key="3">
    <source>
        <dbReference type="Pfam" id="PF19291"/>
    </source>
</evidence>
<dbReference type="PANTHER" id="PTHR31616">
    <property type="entry name" value="TREHALASE"/>
    <property type="match status" value="1"/>
</dbReference>
<evidence type="ECO:0000259" key="2">
    <source>
        <dbReference type="Pfam" id="PF00723"/>
    </source>
</evidence>
<keyword evidence="5" id="KW-1185">Reference proteome</keyword>
<name>A0AAD6MQH4_9EURO</name>
<evidence type="ECO:0000256" key="1">
    <source>
        <dbReference type="SAM" id="MobiDB-lite"/>
    </source>
</evidence>
<dbReference type="InterPro" id="IPR011613">
    <property type="entry name" value="GH15-like"/>
</dbReference>
<feature type="region of interest" description="Disordered" evidence="1">
    <location>
        <begin position="1431"/>
        <end position="1498"/>
    </location>
</feature>
<feature type="compositionally biased region" description="Acidic residues" evidence="1">
    <location>
        <begin position="1458"/>
        <end position="1471"/>
    </location>
</feature>